<feature type="transmembrane region" description="Helical" evidence="10">
    <location>
        <begin position="7"/>
        <end position="28"/>
    </location>
</feature>
<reference evidence="11" key="2">
    <citation type="journal article" date="2023" name="Science">
        <title>Genomic signatures of disease resistance in endangered staghorn corals.</title>
        <authorList>
            <person name="Vollmer S.V."/>
            <person name="Selwyn J.D."/>
            <person name="Despard B.A."/>
            <person name="Roesel C.L."/>
        </authorList>
    </citation>
    <scope>NUCLEOTIDE SEQUENCE</scope>
    <source>
        <strain evidence="11">K2</strain>
    </source>
</reference>
<keyword evidence="12" id="KW-1185">Reference proteome</keyword>
<dbReference type="SUPFAM" id="SSF53448">
    <property type="entry name" value="Nucleotide-diphospho-sugar transferases"/>
    <property type="match status" value="1"/>
</dbReference>
<keyword evidence="3 10" id="KW-0808">Transferase</keyword>
<evidence type="ECO:0000313" key="12">
    <source>
        <dbReference type="Proteomes" id="UP001249851"/>
    </source>
</evidence>
<dbReference type="Proteomes" id="UP001249851">
    <property type="component" value="Unassembled WGS sequence"/>
</dbReference>
<protein>
    <recommendedName>
        <fullName evidence="10">Hexosyltransferase</fullName>
        <ecNumber evidence="10">2.4.1.-</ecNumber>
    </recommendedName>
</protein>
<dbReference type="GO" id="GO:0047238">
    <property type="term" value="F:glucuronosyl-N-acetylgalactosaminyl-proteoglycan 4-beta-N-acetylgalactosaminyltransferase activity"/>
    <property type="evidence" value="ECO:0007669"/>
    <property type="project" value="TreeGrafter"/>
</dbReference>
<evidence type="ECO:0000256" key="7">
    <source>
        <dbReference type="ARBA" id="ARBA00023034"/>
    </source>
</evidence>
<dbReference type="Gene3D" id="3.90.550.50">
    <property type="match status" value="1"/>
</dbReference>
<dbReference type="EC" id="2.4.1.-" evidence="10"/>
<comment type="similarity">
    <text evidence="2 10">Belongs to the chondroitin N-acetylgalactosaminyltransferase family.</text>
</comment>
<dbReference type="InterPro" id="IPR029044">
    <property type="entry name" value="Nucleotide-diphossugar_trans"/>
</dbReference>
<sequence length="730" mass="84246">MKPRHMSIRGVVTMFAGLIFGFTVALFLRQNLLPVETRRCRMNFVRDLRPKTMAKELNSRNLIFVGVMTAEKFLNSRAKAVFETWGKSVPGKLEFFSSGTSQRKMELPVVSLPGVDDSYPPQRKSMMMLKYMYDNYIDNFEWFMRSDDDVYIRTEKLANFLHSLNSSQDVYLGQAGTGAKDEKGLLGLGNGDNFCMGGPGVILSRSVLKKVVPHIDYCLKNLLTSHEDVEVGRCIKRFVGIPCTWSFEMQALFYHNQSKSQAFHGNLDTKSVRKAITLHPVKQPSYMYRLQSHFMTIRTQDLQHQAILLQRVLKNMDRLLSPSASSMSTEEKSTMQGSRDFHHQISSKYTEAWDMFTAQKLYSEVTLQPPETGMRDPWKDGLNHVLGQTMGLINEEARRVLHRSLEFMKLNHGYMRVHPLYGAQYVMDMLMKYHRHIGHNRRRMTVHVRHHAFLQLPFGNMVYRAEALAKETPIVHFILPLSGRIETFRRFMKNYEDVCLKRRENTKLLIVYFPSVSSPREHKKIMKDYQKQYPEADLLWLEAIGDFSRGLALSLGANQFDRKALLFFCDVDLVFNAGFLHRARMNTALGQQVYYPMVFSQFDAKITYPNRTTPRQHFNVDIDAGFWRAYAFGIVSAYNHDIRAVGGFDTTIQGWGLEDVDLYEKFVKHEEINVFRSADPGLVHVYHPVICDPKLVDRQYAMCQGSKASGFGSQKSLVRKMLSKGYLKNS</sequence>
<keyword evidence="7 10" id="KW-0333">Golgi apparatus</keyword>
<gene>
    <name evidence="11" type="ORF">P5673_025883</name>
</gene>
<keyword evidence="8 10" id="KW-0472">Membrane</keyword>
<accession>A0AAD9Q1A1</accession>
<dbReference type="Gene3D" id="3.90.550.10">
    <property type="entry name" value="Spore Coat Polysaccharide Biosynthesis Protein SpsA, Chain A"/>
    <property type="match status" value="1"/>
</dbReference>
<dbReference type="PANTHER" id="PTHR12369">
    <property type="entry name" value="CHONDROITIN SYNTHASE"/>
    <property type="match status" value="1"/>
</dbReference>
<dbReference type="GO" id="GO:0032580">
    <property type="term" value="C:Golgi cisterna membrane"/>
    <property type="evidence" value="ECO:0007669"/>
    <property type="project" value="UniProtKB-SubCell"/>
</dbReference>
<evidence type="ECO:0000256" key="10">
    <source>
        <dbReference type="RuleBase" id="RU364016"/>
    </source>
</evidence>
<evidence type="ECO:0000256" key="9">
    <source>
        <dbReference type="ARBA" id="ARBA00023180"/>
    </source>
</evidence>
<keyword evidence="4 10" id="KW-0812">Transmembrane</keyword>
<keyword evidence="5 10" id="KW-0735">Signal-anchor</keyword>
<name>A0AAD9Q1A1_ACRCE</name>
<dbReference type="InterPro" id="IPR051227">
    <property type="entry name" value="CS_glycosyltransferase"/>
</dbReference>
<evidence type="ECO:0000256" key="1">
    <source>
        <dbReference type="ARBA" id="ARBA00004447"/>
    </source>
</evidence>
<dbReference type="InterPro" id="IPR008428">
    <property type="entry name" value="Chond_GalNAc"/>
</dbReference>
<evidence type="ECO:0000256" key="2">
    <source>
        <dbReference type="ARBA" id="ARBA00009239"/>
    </source>
</evidence>
<dbReference type="Pfam" id="PF05679">
    <property type="entry name" value="CHGN"/>
    <property type="match status" value="1"/>
</dbReference>
<comment type="subcellular location">
    <subcellularLocation>
        <location evidence="1 10">Golgi apparatus</location>
        <location evidence="1 10">Golgi stack membrane</location>
        <topology evidence="1 10">Single-pass type II membrane protein</topology>
    </subcellularLocation>
</comment>
<proteinExistence type="inferred from homology"/>
<evidence type="ECO:0000313" key="11">
    <source>
        <dbReference type="EMBL" id="KAK2552930.1"/>
    </source>
</evidence>
<organism evidence="11 12">
    <name type="scientific">Acropora cervicornis</name>
    <name type="common">Staghorn coral</name>
    <dbReference type="NCBI Taxonomy" id="6130"/>
    <lineage>
        <taxon>Eukaryota</taxon>
        <taxon>Metazoa</taxon>
        <taxon>Cnidaria</taxon>
        <taxon>Anthozoa</taxon>
        <taxon>Hexacorallia</taxon>
        <taxon>Scleractinia</taxon>
        <taxon>Astrocoeniina</taxon>
        <taxon>Acroporidae</taxon>
        <taxon>Acropora</taxon>
    </lineage>
</organism>
<evidence type="ECO:0000256" key="6">
    <source>
        <dbReference type="ARBA" id="ARBA00022989"/>
    </source>
</evidence>
<evidence type="ECO:0000256" key="4">
    <source>
        <dbReference type="ARBA" id="ARBA00022692"/>
    </source>
</evidence>
<dbReference type="EMBL" id="JARQWQ010000082">
    <property type="protein sequence ID" value="KAK2552930.1"/>
    <property type="molecule type" value="Genomic_DNA"/>
</dbReference>
<evidence type="ECO:0000256" key="3">
    <source>
        <dbReference type="ARBA" id="ARBA00022679"/>
    </source>
</evidence>
<evidence type="ECO:0000256" key="5">
    <source>
        <dbReference type="ARBA" id="ARBA00022968"/>
    </source>
</evidence>
<reference evidence="11" key="1">
    <citation type="journal article" date="2023" name="G3 (Bethesda)">
        <title>Whole genome assembly and annotation of the endangered Caribbean coral Acropora cervicornis.</title>
        <authorList>
            <person name="Selwyn J.D."/>
            <person name="Vollmer S.V."/>
        </authorList>
    </citation>
    <scope>NUCLEOTIDE SEQUENCE</scope>
    <source>
        <strain evidence="11">K2</strain>
    </source>
</reference>
<keyword evidence="6 10" id="KW-1133">Transmembrane helix</keyword>
<evidence type="ECO:0000256" key="8">
    <source>
        <dbReference type="ARBA" id="ARBA00023136"/>
    </source>
</evidence>
<keyword evidence="9" id="KW-0325">Glycoprotein</keyword>
<dbReference type="FunFam" id="3.90.550.50:FF:000004">
    <property type="entry name" value="Hexosyltransferase"/>
    <property type="match status" value="1"/>
</dbReference>
<comment type="caution">
    <text evidence="11">The sequence shown here is derived from an EMBL/GenBank/DDBJ whole genome shotgun (WGS) entry which is preliminary data.</text>
</comment>
<dbReference type="PANTHER" id="PTHR12369:SF11">
    <property type="entry name" value="HEXOSYLTRANSFERASE"/>
    <property type="match status" value="1"/>
</dbReference>
<dbReference type="AlphaFoldDB" id="A0AAD9Q1A1"/>